<protein>
    <submittedName>
        <fullName evidence="3">Uncharacterized protein</fullName>
    </submittedName>
</protein>
<evidence type="ECO:0000256" key="2">
    <source>
        <dbReference type="SAM" id="MobiDB-lite"/>
    </source>
</evidence>
<gene>
    <name evidence="3" type="ORF">Tci_462639</name>
</gene>
<sequence length="134" mass="15521">MSLEEAEEKSTKSDSDEEDYVSGSMVKSYKEKNLKKFDFVTKDGRHIHISEEQINNQKKLEEEAKAEAAKQEGDVRKAELLDLLGIEVVHKEDDTFEVIPNFKVSDLHLGEWREVMKACPDRKGKGRQTIYKYK</sequence>
<keyword evidence="1" id="KW-0175">Coiled coil</keyword>
<comment type="caution">
    <text evidence="3">The sequence shown here is derived from an EMBL/GenBank/DDBJ whole genome shotgun (WGS) entry which is preliminary data.</text>
</comment>
<feature type="coiled-coil region" evidence="1">
    <location>
        <begin position="47"/>
        <end position="81"/>
    </location>
</feature>
<dbReference type="EMBL" id="BKCJ010221196">
    <property type="protein sequence ID" value="GEY90665.1"/>
    <property type="molecule type" value="Genomic_DNA"/>
</dbReference>
<organism evidence="3">
    <name type="scientific">Tanacetum cinerariifolium</name>
    <name type="common">Dalmatian daisy</name>
    <name type="synonym">Chrysanthemum cinerariifolium</name>
    <dbReference type="NCBI Taxonomy" id="118510"/>
    <lineage>
        <taxon>Eukaryota</taxon>
        <taxon>Viridiplantae</taxon>
        <taxon>Streptophyta</taxon>
        <taxon>Embryophyta</taxon>
        <taxon>Tracheophyta</taxon>
        <taxon>Spermatophyta</taxon>
        <taxon>Magnoliopsida</taxon>
        <taxon>eudicotyledons</taxon>
        <taxon>Gunneridae</taxon>
        <taxon>Pentapetalae</taxon>
        <taxon>asterids</taxon>
        <taxon>campanulids</taxon>
        <taxon>Asterales</taxon>
        <taxon>Asteraceae</taxon>
        <taxon>Asteroideae</taxon>
        <taxon>Anthemideae</taxon>
        <taxon>Anthemidinae</taxon>
        <taxon>Tanacetum</taxon>
    </lineage>
</organism>
<accession>A0A699HZP8</accession>
<evidence type="ECO:0000313" key="3">
    <source>
        <dbReference type="EMBL" id="GEY90665.1"/>
    </source>
</evidence>
<evidence type="ECO:0000256" key="1">
    <source>
        <dbReference type="SAM" id="Coils"/>
    </source>
</evidence>
<feature type="region of interest" description="Disordered" evidence="2">
    <location>
        <begin position="1"/>
        <end position="24"/>
    </location>
</feature>
<reference evidence="3" key="1">
    <citation type="journal article" date="2019" name="Sci. Rep.">
        <title>Draft genome of Tanacetum cinerariifolium, the natural source of mosquito coil.</title>
        <authorList>
            <person name="Yamashiro T."/>
            <person name="Shiraishi A."/>
            <person name="Satake H."/>
            <person name="Nakayama K."/>
        </authorList>
    </citation>
    <scope>NUCLEOTIDE SEQUENCE</scope>
</reference>
<name>A0A699HZP8_TANCI</name>
<dbReference type="AlphaFoldDB" id="A0A699HZP8"/>
<proteinExistence type="predicted"/>